<evidence type="ECO:0000313" key="2">
    <source>
        <dbReference type="EMBL" id="KAE9165877.1"/>
    </source>
</evidence>
<feature type="region of interest" description="Disordered" evidence="1">
    <location>
        <begin position="1"/>
        <end position="27"/>
    </location>
</feature>
<dbReference type="Proteomes" id="UP000440367">
    <property type="component" value="Unassembled WGS sequence"/>
</dbReference>
<dbReference type="EMBL" id="QXGB01004537">
    <property type="protein sequence ID" value="KAE9165877.1"/>
    <property type="molecule type" value="Genomic_DNA"/>
</dbReference>
<dbReference type="Proteomes" id="UP000433483">
    <property type="component" value="Unassembled WGS sequence"/>
</dbReference>
<dbReference type="EMBL" id="QXGD01003730">
    <property type="protein sequence ID" value="KAE9174929.1"/>
    <property type="molecule type" value="Genomic_DNA"/>
</dbReference>
<feature type="compositionally biased region" description="Basic and acidic residues" evidence="1">
    <location>
        <begin position="13"/>
        <end position="24"/>
    </location>
</feature>
<protein>
    <recommendedName>
        <fullName evidence="6">Peptidase A2 domain-containing protein</fullName>
    </recommendedName>
</protein>
<name>A0A6A3W2F8_9STRA</name>
<gene>
    <name evidence="3" type="ORF">PF002_g28916</name>
    <name evidence="2" type="ORF">PF005_g29425</name>
</gene>
<evidence type="ECO:0000313" key="3">
    <source>
        <dbReference type="EMBL" id="KAE9174929.1"/>
    </source>
</evidence>
<feature type="compositionally biased region" description="Basic and acidic residues" evidence="1">
    <location>
        <begin position="342"/>
        <end position="356"/>
    </location>
</feature>
<dbReference type="OrthoDB" id="126002at2759"/>
<accession>A0A6A3W2F8</accession>
<sequence length="482" mass="53643">MRERAPRISAVRRTTDDEFTREPPLDEIDLQPGERRGYWKHYAPHKWYKQAKIHGKLNNHRAVLLLDTGAEVSILDTTFAREVGCLIDTEITQECVGIRDETYYTVGRTRVKVTLAGNLVYYMHLGVRIDTADGTTCLPDEVHIQMIGRRPLYGTRMNPVNVKAPVRLEPGGTHEVLLRPDRNAPFLWVTRAESWVTTFVKGRAGRKTYLRVTNIGDAAITLDAHETLRYQQWQNVAYGATRDAEENWIPAEPDGPKTNRPSYPTPKAILRPEPRRLETRRAVTSVLATVARTPKVGGVQEPPDDHKPNADGEMAEGEPAMPPAVAGSATMKQSPEPGLAKPKLDEPKHDEPKLDGQEEDDAVLIHEGSDLFAEDLESEMAVLPDLSLIAEVKIEDLKVGMPTGLPPEEAARQETRLRQIIWKRRKWLIGKGNALPPAALGVVCDIDAGDATPVAQRVRKIPPLFREKVADLIKGLLSSSTG</sequence>
<feature type="region of interest" description="Disordered" evidence="1">
    <location>
        <begin position="247"/>
        <end position="269"/>
    </location>
</feature>
<dbReference type="SUPFAM" id="SSF50630">
    <property type="entry name" value="Acid proteases"/>
    <property type="match status" value="1"/>
</dbReference>
<evidence type="ECO:0000313" key="4">
    <source>
        <dbReference type="Proteomes" id="UP000433483"/>
    </source>
</evidence>
<evidence type="ECO:0000313" key="5">
    <source>
        <dbReference type="Proteomes" id="UP000440367"/>
    </source>
</evidence>
<dbReference type="Gene3D" id="2.40.70.10">
    <property type="entry name" value="Acid Proteases"/>
    <property type="match status" value="1"/>
</dbReference>
<keyword evidence="4" id="KW-1185">Reference proteome</keyword>
<proteinExistence type="predicted"/>
<evidence type="ECO:0008006" key="6">
    <source>
        <dbReference type="Google" id="ProtNLM"/>
    </source>
</evidence>
<organism evidence="3 5">
    <name type="scientific">Phytophthora fragariae</name>
    <dbReference type="NCBI Taxonomy" id="53985"/>
    <lineage>
        <taxon>Eukaryota</taxon>
        <taxon>Sar</taxon>
        <taxon>Stramenopiles</taxon>
        <taxon>Oomycota</taxon>
        <taxon>Peronosporomycetes</taxon>
        <taxon>Peronosporales</taxon>
        <taxon>Peronosporaceae</taxon>
        <taxon>Phytophthora</taxon>
    </lineage>
</organism>
<comment type="caution">
    <text evidence="3">The sequence shown here is derived from an EMBL/GenBank/DDBJ whole genome shotgun (WGS) entry which is preliminary data.</text>
</comment>
<feature type="region of interest" description="Disordered" evidence="1">
    <location>
        <begin position="291"/>
        <end position="357"/>
    </location>
</feature>
<dbReference type="InterPro" id="IPR021109">
    <property type="entry name" value="Peptidase_aspartic_dom_sf"/>
</dbReference>
<dbReference type="AlphaFoldDB" id="A0A6A3W2F8"/>
<reference evidence="4 5" key="1">
    <citation type="submission" date="2018-08" db="EMBL/GenBank/DDBJ databases">
        <title>Genomic investigation of the strawberry pathogen Phytophthora fragariae indicates pathogenicity is determined by transcriptional variation in three key races.</title>
        <authorList>
            <person name="Adams T.M."/>
            <person name="Armitage A.D."/>
            <person name="Sobczyk M.K."/>
            <person name="Bates H.J."/>
            <person name="Dunwell J.M."/>
            <person name="Nellist C.F."/>
            <person name="Harrison R.J."/>
        </authorList>
    </citation>
    <scope>NUCLEOTIDE SEQUENCE [LARGE SCALE GENOMIC DNA]</scope>
    <source>
        <strain evidence="3 5">BC-1</strain>
        <strain evidence="2 4">NOV-27</strain>
    </source>
</reference>
<evidence type="ECO:0000256" key="1">
    <source>
        <dbReference type="SAM" id="MobiDB-lite"/>
    </source>
</evidence>